<dbReference type="PROSITE" id="PS01039">
    <property type="entry name" value="SBP_BACTERIAL_3"/>
    <property type="match status" value="1"/>
</dbReference>
<feature type="chain" id="PRO_5017727736" evidence="5">
    <location>
        <begin position="21"/>
        <end position="269"/>
    </location>
</feature>
<protein>
    <submittedName>
        <fullName evidence="8">Amino acid ABC transporter substrate-binding protein</fullName>
    </submittedName>
</protein>
<feature type="domain" description="Ionotropic glutamate receptor C-terminal" evidence="7">
    <location>
        <begin position="39"/>
        <end position="261"/>
    </location>
</feature>
<evidence type="ECO:0000259" key="6">
    <source>
        <dbReference type="SMART" id="SM00062"/>
    </source>
</evidence>
<dbReference type="PANTHER" id="PTHR35936">
    <property type="entry name" value="MEMBRANE-BOUND LYTIC MUREIN TRANSGLYCOSYLASE F"/>
    <property type="match status" value="1"/>
</dbReference>
<gene>
    <name evidence="8" type="ORF">DHM44_07660</name>
</gene>
<evidence type="ECO:0000313" key="9">
    <source>
        <dbReference type="Proteomes" id="UP000262325"/>
    </source>
</evidence>
<dbReference type="Proteomes" id="UP000262325">
    <property type="component" value="Unassembled WGS sequence"/>
</dbReference>
<dbReference type="CDD" id="cd13629">
    <property type="entry name" value="PBP2_Dsm1740"/>
    <property type="match status" value="1"/>
</dbReference>
<evidence type="ECO:0000256" key="4">
    <source>
        <dbReference type="RuleBase" id="RU003744"/>
    </source>
</evidence>
<dbReference type="GO" id="GO:0016020">
    <property type="term" value="C:membrane"/>
    <property type="evidence" value="ECO:0007669"/>
    <property type="project" value="InterPro"/>
</dbReference>
<evidence type="ECO:0000256" key="5">
    <source>
        <dbReference type="SAM" id="SignalP"/>
    </source>
</evidence>
<evidence type="ECO:0000313" key="8">
    <source>
        <dbReference type="EMBL" id="HCW93544.1"/>
    </source>
</evidence>
<keyword evidence="3 5" id="KW-0732">Signal</keyword>
<dbReference type="InterPro" id="IPR001320">
    <property type="entry name" value="Iontro_rcpt_C"/>
</dbReference>
<dbReference type="EMBL" id="DPPF01000159">
    <property type="protein sequence ID" value="HCW93544.1"/>
    <property type="molecule type" value="Genomic_DNA"/>
</dbReference>
<feature type="signal peptide" evidence="5">
    <location>
        <begin position="1"/>
        <end position="20"/>
    </location>
</feature>
<dbReference type="SMART" id="SM00062">
    <property type="entry name" value="PBPb"/>
    <property type="match status" value="1"/>
</dbReference>
<dbReference type="PANTHER" id="PTHR35936:SF38">
    <property type="entry name" value="GLUTAMINE-BINDING PERIPLASMIC PROTEIN"/>
    <property type="match status" value="1"/>
</dbReference>
<dbReference type="InterPro" id="IPR001638">
    <property type="entry name" value="Solute-binding_3/MltF_N"/>
</dbReference>
<dbReference type="Pfam" id="PF00497">
    <property type="entry name" value="SBP_bac_3"/>
    <property type="match status" value="1"/>
</dbReference>
<dbReference type="Gene3D" id="3.40.190.10">
    <property type="entry name" value="Periplasmic binding protein-like II"/>
    <property type="match status" value="2"/>
</dbReference>
<sequence length="269" mass="30780">MKKVVLSITLVFLMAFSVFANDNELWEKSTLNQVMKRGVLRVGMEAGYMPFEIKNKQGEIIGFDVDIAKLMAKEMGVKLELVNTAWDGIIPALLTKKFDIIMSGMTITPQRNLQINFADPVVVVGQTILIRKELADEIDSYRDLNDPKYTIATKLGVTADFATKKYMPKAKLKLFETEPEAAMEVINGKADAFVYDLPYCAIFYAQHKKQLAFLDEPFTYEPLAWAVRKGDPDFINWLNNFLAQIKGDGRYDMIYKKWFESDAWLEQVQ</sequence>
<comment type="caution">
    <text evidence="8">The sequence shown here is derived from an EMBL/GenBank/DDBJ whole genome shotgun (WGS) entry which is preliminary data.</text>
</comment>
<dbReference type="InterPro" id="IPR018313">
    <property type="entry name" value="SBP_3_CS"/>
</dbReference>
<dbReference type="AlphaFoldDB" id="A0A3D5QCZ9"/>
<dbReference type="SUPFAM" id="SSF53850">
    <property type="entry name" value="Periplasmic binding protein-like II"/>
    <property type="match status" value="1"/>
</dbReference>
<evidence type="ECO:0000256" key="3">
    <source>
        <dbReference type="ARBA" id="ARBA00022729"/>
    </source>
</evidence>
<accession>A0A3D5QCZ9</accession>
<dbReference type="GO" id="GO:0030313">
    <property type="term" value="C:cell envelope"/>
    <property type="evidence" value="ECO:0007669"/>
    <property type="project" value="UniProtKB-SubCell"/>
</dbReference>
<evidence type="ECO:0000256" key="1">
    <source>
        <dbReference type="ARBA" id="ARBA00004196"/>
    </source>
</evidence>
<name>A0A3D5QCZ9_FLESI</name>
<feature type="domain" description="Solute-binding protein family 3/N-terminal" evidence="6">
    <location>
        <begin position="39"/>
        <end position="262"/>
    </location>
</feature>
<dbReference type="GO" id="GO:0015276">
    <property type="term" value="F:ligand-gated monoatomic ion channel activity"/>
    <property type="evidence" value="ECO:0007669"/>
    <property type="project" value="InterPro"/>
</dbReference>
<dbReference type="SMART" id="SM00079">
    <property type="entry name" value="PBPe"/>
    <property type="match status" value="1"/>
</dbReference>
<reference evidence="8 9" key="1">
    <citation type="journal article" date="2018" name="Nat. Biotechnol.">
        <title>A standardized bacterial taxonomy based on genome phylogeny substantially revises the tree of life.</title>
        <authorList>
            <person name="Parks D.H."/>
            <person name="Chuvochina M."/>
            <person name="Waite D.W."/>
            <person name="Rinke C."/>
            <person name="Skarshewski A."/>
            <person name="Chaumeil P.A."/>
            <person name="Hugenholtz P."/>
        </authorList>
    </citation>
    <scope>NUCLEOTIDE SEQUENCE [LARGE SCALE GENOMIC DNA]</scope>
    <source>
        <strain evidence="8">UBA8672</strain>
    </source>
</reference>
<organism evidence="8 9">
    <name type="scientific">Flexistipes sinusarabici</name>
    <dbReference type="NCBI Taxonomy" id="2352"/>
    <lineage>
        <taxon>Bacteria</taxon>
        <taxon>Pseudomonadati</taxon>
        <taxon>Deferribacterota</taxon>
        <taxon>Deferribacteres</taxon>
        <taxon>Deferribacterales</taxon>
        <taxon>Flexistipitaceae</taxon>
        <taxon>Flexistipes</taxon>
    </lineage>
</organism>
<evidence type="ECO:0000259" key="7">
    <source>
        <dbReference type="SMART" id="SM00079"/>
    </source>
</evidence>
<evidence type="ECO:0000256" key="2">
    <source>
        <dbReference type="ARBA" id="ARBA00010333"/>
    </source>
</evidence>
<proteinExistence type="inferred from homology"/>
<comment type="similarity">
    <text evidence="2 4">Belongs to the bacterial solute-binding protein 3 family.</text>
</comment>
<comment type="subcellular location">
    <subcellularLocation>
        <location evidence="1">Cell envelope</location>
    </subcellularLocation>
</comment>